<evidence type="ECO:0008006" key="4">
    <source>
        <dbReference type="Google" id="ProtNLM"/>
    </source>
</evidence>
<comment type="caution">
    <text evidence="2">The sequence shown here is derived from an EMBL/GenBank/DDBJ whole genome shotgun (WGS) entry which is preliminary data.</text>
</comment>
<accession>A0A2M7TKV4</accession>
<feature type="non-terminal residue" evidence="2">
    <location>
        <position position="272"/>
    </location>
</feature>
<proteinExistence type="predicted"/>
<sequence>MCYKLLLLIFPMFLGLLLPSSAIAAGCSVISNIDTCSPDPGYAAATIIVAPALDLSGNQIVSVICSPADCRTNSLQANPATFCLFIDYNGPDDPGYTYDITLYRSGNGEGVIPAGDLTPGPHELFIYPINTFDSSGSLGYSKCSQARQFTIAGATPTPTPTPAVACMTAGTCCEIGVIPPNGFCPNVYCGSTTDQNCLMNGGGMAIVGAPTPLPPTPTNPQGFWKNLTGSVIGVQCPANQTYIAIFDSCLDFASTMSWTMTWALIIASLLAL</sequence>
<feature type="signal peptide" evidence="1">
    <location>
        <begin position="1"/>
        <end position="24"/>
    </location>
</feature>
<organism evidence="2 3">
    <name type="scientific">candidate division WWE3 bacterium CG_4_10_14_0_2_um_filter_41_14</name>
    <dbReference type="NCBI Taxonomy" id="1975072"/>
    <lineage>
        <taxon>Bacteria</taxon>
        <taxon>Katanobacteria</taxon>
    </lineage>
</organism>
<dbReference type="PROSITE" id="PS51257">
    <property type="entry name" value="PROKAR_LIPOPROTEIN"/>
    <property type="match status" value="1"/>
</dbReference>
<gene>
    <name evidence="2" type="ORF">COY32_01465</name>
</gene>
<feature type="chain" id="PRO_5014747217" description="Ig-like domain-containing protein" evidence="1">
    <location>
        <begin position="25"/>
        <end position="272"/>
    </location>
</feature>
<dbReference type="Proteomes" id="UP000228920">
    <property type="component" value="Unassembled WGS sequence"/>
</dbReference>
<protein>
    <recommendedName>
        <fullName evidence="4">Ig-like domain-containing protein</fullName>
    </recommendedName>
</protein>
<reference evidence="3" key="1">
    <citation type="submission" date="2017-09" db="EMBL/GenBank/DDBJ databases">
        <title>Depth-based differentiation of microbial function through sediment-hosted aquifers and enrichment of novel symbionts in the deep terrestrial subsurface.</title>
        <authorList>
            <person name="Probst A.J."/>
            <person name="Ladd B."/>
            <person name="Jarett J.K."/>
            <person name="Geller-Mcgrath D.E."/>
            <person name="Sieber C.M.K."/>
            <person name="Emerson J.B."/>
            <person name="Anantharaman K."/>
            <person name="Thomas B.C."/>
            <person name="Malmstrom R."/>
            <person name="Stieglmeier M."/>
            <person name="Klingl A."/>
            <person name="Woyke T."/>
            <person name="Ryan C.M."/>
            <person name="Banfield J.F."/>
        </authorList>
    </citation>
    <scope>NUCLEOTIDE SEQUENCE [LARGE SCALE GENOMIC DNA]</scope>
</reference>
<evidence type="ECO:0000256" key="1">
    <source>
        <dbReference type="SAM" id="SignalP"/>
    </source>
</evidence>
<dbReference type="EMBL" id="PFNL01000037">
    <property type="protein sequence ID" value="PIZ47573.1"/>
    <property type="molecule type" value="Genomic_DNA"/>
</dbReference>
<name>A0A2M7TKV4_UNCKA</name>
<keyword evidence="1" id="KW-0732">Signal</keyword>
<evidence type="ECO:0000313" key="2">
    <source>
        <dbReference type="EMBL" id="PIZ47573.1"/>
    </source>
</evidence>
<evidence type="ECO:0000313" key="3">
    <source>
        <dbReference type="Proteomes" id="UP000228920"/>
    </source>
</evidence>
<dbReference type="AlphaFoldDB" id="A0A2M7TKV4"/>